<evidence type="ECO:0000313" key="3">
    <source>
        <dbReference type="Proteomes" id="UP000241394"/>
    </source>
</evidence>
<reference evidence="3" key="2">
    <citation type="journal article" date="2018" name="BMC Genomics">
        <title>A manually annotated Actinidia chinensis var. chinensis (kiwifruit) genome highlights the challenges associated with draft genomes and gene prediction in plants.</title>
        <authorList>
            <person name="Pilkington S.M."/>
            <person name="Crowhurst R."/>
            <person name="Hilario E."/>
            <person name="Nardozza S."/>
            <person name="Fraser L."/>
            <person name="Peng Y."/>
            <person name="Gunaseelan K."/>
            <person name="Simpson R."/>
            <person name="Tahir J."/>
            <person name="Deroles S.C."/>
            <person name="Templeton K."/>
            <person name="Luo Z."/>
            <person name="Davy M."/>
            <person name="Cheng C."/>
            <person name="McNeilage M."/>
            <person name="Scaglione D."/>
            <person name="Liu Y."/>
            <person name="Zhang Q."/>
            <person name="Datson P."/>
            <person name="De Silva N."/>
            <person name="Gardiner S.E."/>
            <person name="Bassett H."/>
            <person name="Chagne D."/>
            <person name="McCallum J."/>
            <person name="Dzierzon H."/>
            <person name="Deng C."/>
            <person name="Wang Y.Y."/>
            <person name="Barron L."/>
            <person name="Manako K."/>
            <person name="Bowen J."/>
            <person name="Foster T.M."/>
            <person name="Erridge Z.A."/>
            <person name="Tiffin H."/>
            <person name="Waite C.N."/>
            <person name="Davies K.M."/>
            <person name="Grierson E.P."/>
            <person name="Laing W.A."/>
            <person name="Kirk R."/>
            <person name="Chen X."/>
            <person name="Wood M."/>
            <person name="Montefiori M."/>
            <person name="Brummell D.A."/>
            <person name="Schwinn K.E."/>
            <person name="Catanach A."/>
            <person name="Fullerton C."/>
            <person name="Li D."/>
            <person name="Meiyalaghan S."/>
            <person name="Nieuwenhuizen N."/>
            <person name="Read N."/>
            <person name="Prakash R."/>
            <person name="Hunter D."/>
            <person name="Zhang H."/>
            <person name="McKenzie M."/>
            <person name="Knabel M."/>
            <person name="Harris A."/>
            <person name="Allan A.C."/>
            <person name="Gleave A."/>
            <person name="Chen A."/>
            <person name="Janssen B.J."/>
            <person name="Plunkett B."/>
            <person name="Ampomah-Dwamena C."/>
            <person name="Voogd C."/>
            <person name="Leif D."/>
            <person name="Lafferty D."/>
            <person name="Souleyre E.J.F."/>
            <person name="Varkonyi-Gasic E."/>
            <person name="Gambi F."/>
            <person name="Hanley J."/>
            <person name="Yao J.L."/>
            <person name="Cheung J."/>
            <person name="David K.M."/>
            <person name="Warren B."/>
            <person name="Marsh K."/>
            <person name="Snowden K.C."/>
            <person name="Lin-Wang K."/>
            <person name="Brian L."/>
            <person name="Martinez-Sanchez M."/>
            <person name="Wang M."/>
            <person name="Ileperuma N."/>
            <person name="Macnee N."/>
            <person name="Campin R."/>
            <person name="McAtee P."/>
            <person name="Drummond R.S.M."/>
            <person name="Espley R.V."/>
            <person name="Ireland H.S."/>
            <person name="Wu R."/>
            <person name="Atkinson R.G."/>
            <person name="Karunairetnam S."/>
            <person name="Bulley S."/>
            <person name="Chunkath S."/>
            <person name="Hanley Z."/>
            <person name="Storey R."/>
            <person name="Thrimawithana A.H."/>
            <person name="Thomson S."/>
            <person name="David C."/>
            <person name="Testolin R."/>
            <person name="Huang H."/>
            <person name="Hellens R.P."/>
            <person name="Schaffer R.J."/>
        </authorList>
    </citation>
    <scope>NUCLEOTIDE SEQUENCE [LARGE SCALE GENOMIC DNA]</scope>
    <source>
        <strain evidence="3">cv. Red5</strain>
    </source>
</reference>
<dbReference type="Proteomes" id="UP000241394">
    <property type="component" value="Chromosome LG22"/>
</dbReference>
<accession>A0A2R6PY72</accession>
<protein>
    <submittedName>
        <fullName evidence="2">Pre-mRNA-splicing factor like</fullName>
    </submittedName>
</protein>
<dbReference type="EMBL" id="NKQK01000022">
    <property type="protein sequence ID" value="PSR98699.1"/>
    <property type="molecule type" value="Genomic_DNA"/>
</dbReference>
<name>A0A2R6PY72_ACTCC</name>
<feature type="region of interest" description="Disordered" evidence="1">
    <location>
        <begin position="1"/>
        <end position="44"/>
    </location>
</feature>
<dbReference type="InParanoid" id="A0A2R6PY72"/>
<keyword evidence="3" id="KW-1185">Reference proteome</keyword>
<evidence type="ECO:0000313" key="2">
    <source>
        <dbReference type="EMBL" id="PSR98699.1"/>
    </source>
</evidence>
<comment type="caution">
    <text evidence="2">The sequence shown here is derived from an EMBL/GenBank/DDBJ whole genome shotgun (WGS) entry which is preliminary data.</text>
</comment>
<gene>
    <name evidence="2" type="ORF">CEY00_Acc25221</name>
</gene>
<dbReference type="AlphaFoldDB" id="A0A2R6PY72"/>
<proteinExistence type="predicted"/>
<dbReference type="Gramene" id="PSR98699">
    <property type="protein sequence ID" value="PSR98699"/>
    <property type="gene ID" value="CEY00_Acc25221"/>
</dbReference>
<organism evidence="2 3">
    <name type="scientific">Actinidia chinensis var. chinensis</name>
    <name type="common">Chinese soft-hair kiwi</name>
    <dbReference type="NCBI Taxonomy" id="1590841"/>
    <lineage>
        <taxon>Eukaryota</taxon>
        <taxon>Viridiplantae</taxon>
        <taxon>Streptophyta</taxon>
        <taxon>Embryophyta</taxon>
        <taxon>Tracheophyta</taxon>
        <taxon>Spermatophyta</taxon>
        <taxon>Magnoliopsida</taxon>
        <taxon>eudicotyledons</taxon>
        <taxon>Gunneridae</taxon>
        <taxon>Pentapetalae</taxon>
        <taxon>asterids</taxon>
        <taxon>Ericales</taxon>
        <taxon>Actinidiaceae</taxon>
        <taxon>Actinidia</taxon>
    </lineage>
</organism>
<sequence>MGGHRDCVQAVPRKGPPSHRSQPQPRLRSGRRRQQHSCTSQPKPSFYRRRFRCDFNFISQSHQGRLIFLGLGICPHLTNSYSLFGVFVFLEKLIEKCFLGFP</sequence>
<reference evidence="2 3" key="1">
    <citation type="submission" date="2017-07" db="EMBL/GenBank/DDBJ databases">
        <title>An improved, manually edited Actinidia chinensis var. chinensis (kiwifruit) genome highlights the challenges associated with draft genomes and gene prediction in plants.</title>
        <authorList>
            <person name="Pilkington S."/>
            <person name="Crowhurst R."/>
            <person name="Hilario E."/>
            <person name="Nardozza S."/>
            <person name="Fraser L."/>
            <person name="Peng Y."/>
            <person name="Gunaseelan K."/>
            <person name="Simpson R."/>
            <person name="Tahir J."/>
            <person name="Deroles S."/>
            <person name="Templeton K."/>
            <person name="Luo Z."/>
            <person name="Davy M."/>
            <person name="Cheng C."/>
            <person name="Mcneilage M."/>
            <person name="Scaglione D."/>
            <person name="Liu Y."/>
            <person name="Zhang Q."/>
            <person name="Datson P."/>
            <person name="De Silva N."/>
            <person name="Gardiner S."/>
            <person name="Bassett H."/>
            <person name="Chagne D."/>
            <person name="Mccallum J."/>
            <person name="Dzierzon H."/>
            <person name="Deng C."/>
            <person name="Wang Y.-Y."/>
            <person name="Barron N."/>
            <person name="Manako K."/>
            <person name="Bowen J."/>
            <person name="Foster T."/>
            <person name="Erridge Z."/>
            <person name="Tiffin H."/>
            <person name="Waite C."/>
            <person name="Davies K."/>
            <person name="Grierson E."/>
            <person name="Laing W."/>
            <person name="Kirk R."/>
            <person name="Chen X."/>
            <person name="Wood M."/>
            <person name="Montefiori M."/>
            <person name="Brummell D."/>
            <person name="Schwinn K."/>
            <person name="Catanach A."/>
            <person name="Fullerton C."/>
            <person name="Li D."/>
            <person name="Meiyalaghan S."/>
            <person name="Nieuwenhuizen N."/>
            <person name="Read N."/>
            <person name="Prakash R."/>
            <person name="Hunter D."/>
            <person name="Zhang H."/>
            <person name="Mckenzie M."/>
            <person name="Knabel M."/>
            <person name="Harris A."/>
            <person name="Allan A."/>
            <person name="Chen A."/>
            <person name="Janssen B."/>
            <person name="Plunkett B."/>
            <person name="Dwamena C."/>
            <person name="Voogd C."/>
            <person name="Leif D."/>
            <person name="Lafferty D."/>
            <person name="Souleyre E."/>
            <person name="Varkonyi-Gasic E."/>
            <person name="Gambi F."/>
            <person name="Hanley J."/>
            <person name="Yao J.-L."/>
            <person name="Cheung J."/>
            <person name="David K."/>
            <person name="Warren B."/>
            <person name="Marsh K."/>
            <person name="Snowden K."/>
            <person name="Lin-Wang K."/>
            <person name="Brian L."/>
            <person name="Martinez-Sanchez M."/>
            <person name="Wang M."/>
            <person name="Ileperuma N."/>
            <person name="Macnee N."/>
            <person name="Campin R."/>
            <person name="Mcatee P."/>
            <person name="Drummond R."/>
            <person name="Espley R."/>
            <person name="Ireland H."/>
            <person name="Wu R."/>
            <person name="Atkinson R."/>
            <person name="Karunairetnam S."/>
            <person name="Bulley S."/>
            <person name="Chunkath S."/>
            <person name="Hanley Z."/>
            <person name="Storey R."/>
            <person name="Thrimawithana A."/>
            <person name="Thomson S."/>
            <person name="David C."/>
            <person name="Testolin R."/>
        </authorList>
    </citation>
    <scope>NUCLEOTIDE SEQUENCE [LARGE SCALE GENOMIC DNA]</scope>
    <source>
        <strain evidence="3">cv. Red5</strain>
        <tissue evidence="2">Young leaf</tissue>
    </source>
</reference>
<evidence type="ECO:0000256" key="1">
    <source>
        <dbReference type="SAM" id="MobiDB-lite"/>
    </source>
</evidence>